<proteinExistence type="predicted"/>
<name>A0A6A2XAS5_HIBSY</name>
<dbReference type="Proteomes" id="UP000436088">
    <property type="component" value="Unassembled WGS sequence"/>
</dbReference>
<dbReference type="Gene3D" id="2.40.50.170">
    <property type="entry name" value="Cysteine proteinases. Chain C"/>
    <property type="match status" value="1"/>
</dbReference>
<keyword evidence="2" id="KW-1185">Reference proteome</keyword>
<protein>
    <submittedName>
        <fullName evidence="1">Uncharacterized protein</fullName>
    </submittedName>
</protein>
<sequence>MADYGQKYAISSEKEKLLIYSRRTWNILRASTMAETGVLSWGSMNFVASHTGYNMQDNLAMSESTSFLYEKFSDAPASFDWRDKGAVTSVKNQGRCDTWGEHGFMRIQRGADTPGGLCGIAMKGSFPVA</sequence>
<dbReference type="AlphaFoldDB" id="A0A6A2XAS5"/>
<evidence type="ECO:0000313" key="2">
    <source>
        <dbReference type="Proteomes" id="UP000436088"/>
    </source>
</evidence>
<reference evidence="1" key="1">
    <citation type="submission" date="2019-09" db="EMBL/GenBank/DDBJ databases">
        <title>Draft genome information of white flower Hibiscus syriacus.</title>
        <authorList>
            <person name="Kim Y.-M."/>
        </authorList>
    </citation>
    <scope>NUCLEOTIDE SEQUENCE [LARGE SCALE GENOMIC DNA]</scope>
    <source>
        <strain evidence="1">YM2019G1</strain>
    </source>
</reference>
<dbReference type="Gene3D" id="3.90.70.10">
    <property type="entry name" value="Cysteine proteinases"/>
    <property type="match status" value="1"/>
</dbReference>
<dbReference type="EMBL" id="VEPZ02001788">
    <property type="protein sequence ID" value="KAE8653827.1"/>
    <property type="molecule type" value="Genomic_DNA"/>
</dbReference>
<evidence type="ECO:0000313" key="1">
    <source>
        <dbReference type="EMBL" id="KAE8653827.1"/>
    </source>
</evidence>
<dbReference type="SUPFAM" id="SSF54001">
    <property type="entry name" value="Cysteine proteinases"/>
    <property type="match status" value="1"/>
</dbReference>
<organism evidence="1 2">
    <name type="scientific">Hibiscus syriacus</name>
    <name type="common">Rose of Sharon</name>
    <dbReference type="NCBI Taxonomy" id="106335"/>
    <lineage>
        <taxon>Eukaryota</taxon>
        <taxon>Viridiplantae</taxon>
        <taxon>Streptophyta</taxon>
        <taxon>Embryophyta</taxon>
        <taxon>Tracheophyta</taxon>
        <taxon>Spermatophyta</taxon>
        <taxon>Magnoliopsida</taxon>
        <taxon>eudicotyledons</taxon>
        <taxon>Gunneridae</taxon>
        <taxon>Pentapetalae</taxon>
        <taxon>rosids</taxon>
        <taxon>malvids</taxon>
        <taxon>Malvales</taxon>
        <taxon>Malvaceae</taxon>
        <taxon>Malvoideae</taxon>
        <taxon>Hibiscus</taxon>
    </lineage>
</organism>
<comment type="caution">
    <text evidence="1">The sequence shown here is derived from an EMBL/GenBank/DDBJ whole genome shotgun (WGS) entry which is preliminary data.</text>
</comment>
<dbReference type="InterPro" id="IPR038765">
    <property type="entry name" value="Papain-like_cys_pep_sf"/>
</dbReference>
<accession>A0A6A2XAS5</accession>
<gene>
    <name evidence="1" type="ORF">F3Y22_tig00117056pilonHSYRG00273</name>
</gene>